<dbReference type="EMBL" id="JAOWKZ010000002">
    <property type="protein sequence ID" value="MCV2872166.1"/>
    <property type="molecule type" value="Genomic_DNA"/>
</dbReference>
<reference evidence="1 2" key="1">
    <citation type="submission" date="2022-10" db="EMBL/GenBank/DDBJ databases">
        <title>Defluviimonas sp. nov., isolated from ocean surface sediments.</title>
        <authorList>
            <person name="He W."/>
            <person name="Wang L."/>
            <person name="Zhang D.-F."/>
        </authorList>
    </citation>
    <scope>NUCLEOTIDE SEQUENCE [LARGE SCALE GENOMIC DNA]</scope>
    <source>
        <strain evidence="1 2">WL0050</strain>
    </source>
</reference>
<sequence length="161" mass="17888">MKPRVFADANEPILTAYEEEVSGEAYFAALAEQHDGRASEALMLIAEMEVVTARLFRPVIDAAGLHPRSAEELVREGRDDAEALRGTSWTEFLASMRDGYDAYVTEFKGIRAAVKPDFRPHADLLIAHEVAIIDFARAELAGDGNSLSYLHRYLEEARSFA</sequence>
<organism evidence="1 2">
    <name type="scientific">Albidovulum litorale</name>
    <dbReference type="NCBI Taxonomy" id="2984134"/>
    <lineage>
        <taxon>Bacteria</taxon>
        <taxon>Pseudomonadati</taxon>
        <taxon>Pseudomonadota</taxon>
        <taxon>Alphaproteobacteria</taxon>
        <taxon>Rhodobacterales</taxon>
        <taxon>Paracoccaceae</taxon>
        <taxon>Albidovulum</taxon>
    </lineage>
</organism>
<name>A0ABT2ZM08_9RHOB</name>
<accession>A0ABT2ZM08</accession>
<protein>
    <submittedName>
        <fullName evidence="1">Uncharacterized protein</fullName>
    </submittedName>
</protein>
<evidence type="ECO:0000313" key="2">
    <source>
        <dbReference type="Proteomes" id="UP001652564"/>
    </source>
</evidence>
<dbReference type="RefSeq" id="WP_263739354.1">
    <property type="nucleotide sequence ID" value="NZ_JAOWKZ010000002.1"/>
</dbReference>
<gene>
    <name evidence="1" type="ORF">OEZ71_07635</name>
</gene>
<keyword evidence="2" id="KW-1185">Reference proteome</keyword>
<dbReference type="Proteomes" id="UP001652564">
    <property type="component" value="Unassembled WGS sequence"/>
</dbReference>
<comment type="caution">
    <text evidence="1">The sequence shown here is derived from an EMBL/GenBank/DDBJ whole genome shotgun (WGS) entry which is preliminary data.</text>
</comment>
<evidence type="ECO:0000313" key="1">
    <source>
        <dbReference type="EMBL" id="MCV2872166.1"/>
    </source>
</evidence>
<proteinExistence type="predicted"/>